<keyword evidence="3" id="KW-0560">Oxidoreductase</keyword>
<evidence type="ECO:0000256" key="1">
    <source>
        <dbReference type="ARBA" id="ARBA00001962"/>
    </source>
</evidence>
<evidence type="ECO:0000313" key="9">
    <source>
        <dbReference type="Proteomes" id="UP000706333"/>
    </source>
</evidence>
<dbReference type="GO" id="GO:0046872">
    <property type="term" value="F:metal ion binding"/>
    <property type="evidence" value="ECO:0007669"/>
    <property type="project" value="InterPro"/>
</dbReference>
<name>A0A934TL36_9RHOB</name>
<evidence type="ECO:0000256" key="2">
    <source>
        <dbReference type="ARBA" id="ARBA00007358"/>
    </source>
</evidence>
<comment type="cofactor">
    <cofactor evidence="1">
        <name>Fe cation</name>
        <dbReference type="ChEBI" id="CHEBI:24875"/>
    </cofactor>
</comment>
<dbReference type="PANTHER" id="PTHR11496">
    <property type="entry name" value="ALCOHOL DEHYDROGENASE"/>
    <property type="match status" value="1"/>
</dbReference>
<comment type="caution">
    <text evidence="8">The sequence shown here is derived from an EMBL/GenBank/DDBJ whole genome shotgun (WGS) entry which is preliminary data.</text>
</comment>
<dbReference type="Gene3D" id="1.20.1090.10">
    <property type="entry name" value="Dehydroquinate synthase-like - alpha domain"/>
    <property type="match status" value="1"/>
</dbReference>
<dbReference type="FunFam" id="3.40.50.1970:FF:000003">
    <property type="entry name" value="Alcohol dehydrogenase, iron-containing"/>
    <property type="match status" value="1"/>
</dbReference>
<dbReference type="SUPFAM" id="SSF56796">
    <property type="entry name" value="Dehydroquinate synthase-like"/>
    <property type="match status" value="1"/>
</dbReference>
<evidence type="ECO:0000256" key="4">
    <source>
        <dbReference type="ARBA" id="ARBA00023027"/>
    </source>
</evidence>
<dbReference type="Proteomes" id="UP000706333">
    <property type="component" value="Unassembled WGS sequence"/>
</dbReference>
<feature type="domain" description="Alcohol dehydrogenase iron-type/glycerol dehydrogenase GldA" evidence="6">
    <location>
        <begin position="9"/>
        <end position="176"/>
    </location>
</feature>
<dbReference type="EMBL" id="NHSD01000274">
    <property type="protein sequence ID" value="MBK5927805.1"/>
    <property type="molecule type" value="Genomic_DNA"/>
</dbReference>
<keyword evidence="9" id="KW-1185">Reference proteome</keyword>
<organism evidence="8 9">
    <name type="scientific">Rhodobaculum claviforme</name>
    <dbReference type="NCBI Taxonomy" id="1549854"/>
    <lineage>
        <taxon>Bacteria</taxon>
        <taxon>Pseudomonadati</taxon>
        <taxon>Pseudomonadota</taxon>
        <taxon>Alphaproteobacteria</taxon>
        <taxon>Rhodobacterales</taxon>
        <taxon>Paracoccaceae</taxon>
        <taxon>Rhodobaculum</taxon>
    </lineage>
</organism>
<dbReference type="Pfam" id="PF00465">
    <property type="entry name" value="Fe-ADH"/>
    <property type="match status" value="1"/>
</dbReference>
<evidence type="ECO:0000256" key="5">
    <source>
        <dbReference type="ARBA" id="ARBA00049243"/>
    </source>
</evidence>
<comment type="similarity">
    <text evidence="2">Belongs to the iron-containing alcohol dehydrogenase family.</text>
</comment>
<reference evidence="8" key="1">
    <citation type="submission" date="2017-05" db="EMBL/GenBank/DDBJ databases">
        <authorList>
            <person name="Imhoff J.F."/>
            <person name="Rahn T."/>
            <person name="Kuenzel S."/>
            <person name="Neulinger S.C."/>
        </authorList>
    </citation>
    <scope>NUCLEOTIDE SEQUENCE</scope>
    <source>
        <strain evidence="8">LMG 28126</strain>
    </source>
</reference>
<gene>
    <name evidence="8" type="ORF">CCR87_10765</name>
</gene>
<evidence type="ECO:0000259" key="6">
    <source>
        <dbReference type="Pfam" id="PF00465"/>
    </source>
</evidence>
<dbReference type="InterPro" id="IPR039697">
    <property type="entry name" value="Alcohol_dehydrogenase_Fe"/>
</dbReference>
<protein>
    <submittedName>
        <fullName evidence="8">Alcohol dehydrogenase</fullName>
    </submittedName>
</protein>
<dbReference type="Gene3D" id="3.40.50.1970">
    <property type="match status" value="1"/>
</dbReference>
<dbReference type="AlphaFoldDB" id="A0A934TL36"/>
<dbReference type="PROSITE" id="PS00913">
    <property type="entry name" value="ADH_IRON_1"/>
    <property type="match status" value="1"/>
</dbReference>
<dbReference type="GO" id="GO:0004022">
    <property type="term" value="F:alcohol dehydrogenase (NAD+) activity"/>
    <property type="evidence" value="ECO:0007669"/>
    <property type="project" value="UniProtKB-EC"/>
</dbReference>
<dbReference type="Pfam" id="PF25137">
    <property type="entry name" value="ADH_Fe_C"/>
    <property type="match status" value="1"/>
</dbReference>
<evidence type="ECO:0000313" key="8">
    <source>
        <dbReference type="EMBL" id="MBK5927805.1"/>
    </source>
</evidence>
<sequence>MAGFALALPARVIFGRGSAATAAEEIARFGARVLIVRSASVGRADTLAEDLRARGCTVTQAVARGEPGLSALEALLAAHRADPPAAVVGIGGGSAIDLAKAVAALLPATRPPLAHLEVVGEGRPLEAAPLPFVALPTTSGTGAEVTRNAVITVEAHARKVSLRDARMIADLVIVDPALTDSCPAGVTLASGLDAITQLIEPYLSPRANPFTDALCQGAIAPALGALHRLMEAEDPAARDRLAYASMASGIALANAGLGAVHGLAGVV</sequence>
<dbReference type="InterPro" id="IPR001670">
    <property type="entry name" value="ADH_Fe/GldA"/>
</dbReference>
<proteinExistence type="inferred from homology"/>
<dbReference type="PANTHER" id="PTHR11496:SF102">
    <property type="entry name" value="ALCOHOL DEHYDROGENASE 4"/>
    <property type="match status" value="1"/>
</dbReference>
<evidence type="ECO:0000256" key="3">
    <source>
        <dbReference type="ARBA" id="ARBA00023002"/>
    </source>
</evidence>
<comment type="catalytic activity">
    <reaction evidence="5">
        <text>a primary alcohol + NAD(+) = an aldehyde + NADH + H(+)</text>
        <dbReference type="Rhea" id="RHEA:10736"/>
        <dbReference type="ChEBI" id="CHEBI:15378"/>
        <dbReference type="ChEBI" id="CHEBI:15734"/>
        <dbReference type="ChEBI" id="CHEBI:17478"/>
        <dbReference type="ChEBI" id="CHEBI:57540"/>
        <dbReference type="ChEBI" id="CHEBI:57945"/>
        <dbReference type="EC" id="1.1.1.1"/>
    </reaction>
</comment>
<reference evidence="8" key="2">
    <citation type="journal article" date="2020" name="Microorganisms">
        <title>Osmotic Adaptation and Compatible Solute Biosynthesis of Phototrophic Bacteria as Revealed from Genome Analyses.</title>
        <authorList>
            <person name="Imhoff J.F."/>
            <person name="Rahn T."/>
            <person name="Kunzel S."/>
            <person name="Keller A."/>
            <person name="Neulinger S.C."/>
        </authorList>
    </citation>
    <scope>NUCLEOTIDE SEQUENCE</scope>
    <source>
        <strain evidence="8">LMG 28126</strain>
    </source>
</reference>
<dbReference type="InterPro" id="IPR018211">
    <property type="entry name" value="ADH_Fe_CS"/>
</dbReference>
<accession>A0A934TL36</accession>
<evidence type="ECO:0000259" key="7">
    <source>
        <dbReference type="Pfam" id="PF25137"/>
    </source>
</evidence>
<keyword evidence="4" id="KW-0520">NAD</keyword>
<dbReference type="InterPro" id="IPR056798">
    <property type="entry name" value="ADH_Fe_C"/>
</dbReference>
<feature type="domain" description="Fe-containing alcohol dehydrogenase-like C-terminal" evidence="7">
    <location>
        <begin position="187"/>
        <end position="264"/>
    </location>
</feature>
<feature type="non-terminal residue" evidence="8">
    <location>
        <position position="267"/>
    </location>
</feature>